<keyword evidence="3" id="KW-1185">Reference proteome</keyword>
<protein>
    <submittedName>
        <fullName evidence="2">DUF2868 domain-containing protein</fullName>
    </submittedName>
</protein>
<proteinExistence type="predicted"/>
<dbReference type="InterPro" id="IPR021296">
    <property type="entry name" value="DUF2868"/>
</dbReference>
<feature type="transmembrane region" description="Helical" evidence="1">
    <location>
        <begin position="93"/>
        <end position="111"/>
    </location>
</feature>
<dbReference type="Pfam" id="PF11067">
    <property type="entry name" value="DUF2868"/>
    <property type="match status" value="1"/>
</dbReference>
<keyword evidence="1" id="KW-0472">Membrane</keyword>
<dbReference type="EMBL" id="JAWIIV010000014">
    <property type="protein sequence ID" value="MEC4720937.1"/>
    <property type="molecule type" value="Genomic_DNA"/>
</dbReference>
<feature type="transmembrane region" description="Helical" evidence="1">
    <location>
        <begin position="244"/>
        <end position="263"/>
    </location>
</feature>
<sequence>MNERMARDVVLMSAIENADQERRILSDEDRTYASRSANELSQWELADKAGKGTGLAADAHAELFLSKRAEQVLKKVADRHPAFSRFTGLPGGWRLFGIVLPLAAVLAGFLADRVADPHRVDLLSPPLLFILGWNLLVYLGLLLLPLAGRRQAGGRSMLTRFAGGRLTMPRKLPQALGTALARFGEEWTRLSMPLSAARFKRTMHLAAAALAVGAILSLYVRGLLTEYRAGWESTFLDAAQVHAILSYLFAPATMLFGIEGFTLSDVQALQTPQVASAAGGARWVHLYAATLLLFVVLPRTLLSLAAGWKAKRLARRFPIDIGQPYFRKLTAHLGRSDASILRIFPYSFTVDETRDRNLAAVAQMLIGEQSRVMLRPSTAYGDLPQDAAADKDIALTAALFNMNATPEKENHGAFLAELARGRPGGTGAKGATGAAPFLALIDESSYLERIGGQAGGEQRLRERAALWLQFCEMHKVPAIVVNLLNPQSRAVDIERGLATLATLDRAQ</sequence>
<gene>
    <name evidence="2" type="ORF">RY831_17360</name>
</gene>
<keyword evidence="1" id="KW-1133">Transmembrane helix</keyword>
<name>A0ABU6JBA7_9BURK</name>
<dbReference type="RefSeq" id="WP_326507646.1">
    <property type="nucleotide sequence ID" value="NZ_JAWIIV010000014.1"/>
</dbReference>
<comment type="caution">
    <text evidence="2">The sequence shown here is derived from an EMBL/GenBank/DDBJ whole genome shotgun (WGS) entry which is preliminary data.</text>
</comment>
<feature type="transmembrane region" description="Helical" evidence="1">
    <location>
        <begin position="205"/>
        <end position="224"/>
    </location>
</feature>
<reference evidence="2 3" key="1">
    <citation type="submission" date="2023-10" db="EMBL/GenBank/DDBJ databases">
        <title>Noviherbaspirillum sp. CPCC 100848 genome assembly.</title>
        <authorList>
            <person name="Li X.Y."/>
            <person name="Fang X.M."/>
        </authorList>
    </citation>
    <scope>NUCLEOTIDE SEQUENCE [LARGE SCALE GENOMIC DNA]</scope>
    <source>
        <strain evidence="2 3">CPCC 100848</strain>
    </source>
</reference>
<organism evidence="2 3">
    <name type="scientific">Noviherbaspirillum album</name>
    <dbReference type="NCBI Taxonomy" id="3080276"/>
    <lineage>
        <taxon>Bacteria</taxon>
        <taxon>Pseudomonadati</taxon>
        <taxon>Pseudomonadota</taxon>
        <taxon>Betaproteobacteria</taxon>
        <taxon>Burkholderiales</taxon>
        <taxon>Oxalobacteraceae</taxon>
        <taxon>Noviherbaspirillum</taxon>
    </lineage>
</organism>
<evidence type="ECO:0000256" key="1">
    <source>
        <dbReference type="SAM" id="Phobius"/>
    </source>
</evidence>
<feature type="transmembrane region" description="Helical" evidence="1">
    <location>
        <begin position="123"/>
        <end position="147"/>
    </location>
</feature>
<feature type="transmembrane region" description="Helical" evidence="1">
    <location>
        <begin position="284"/>
        <end position="308"/>
    </location>
</feature>
<keyword evidence="1" id="KW-0812">Transmembrane</keyword>
<evidence type="ECO:0000313" key="3">
    <source>
        <dbReference type="Proteomes" id="UP001352263"/>
    </source>
</evidence>
<accession>A0ABU6JBA7</accession>
<evidence type="ECO:0000313" key="2">
    <source>
        <dbReference type="EMBL" id="MEC4720937.1"/>
    </source>
</evidence>
<dbReference type="Proteomes" id="UP001352263">
    <property type="component" value="Unassembled WGS sequence"/>
</dbReference>